<dbReference type="InterPro" id="IPR000897">
    <property type="entry name" value="SRP54_GTPase_dom"/>
</dbReference>
<dbReference type="InterPro" id="IPR036225">
    <property type="entry name" value="SRP/SRP_N"/>
</dbReference>
<dbReference type="Gene3D" id="3.40.50.300">
    <property type="entry name" value="P-loop containing nucleotide triphosphate hydrolases"/>
    <property type="match status" value="1"/>
</dbReference>
<feature type="domain" description="SRP54-type proteins GTP-binding" evidence="9">
    <location>
        <begin position="278"/>
        <end position="291"/>
    </location>
</feature>
<evidence type="ECO:0000256" key="7">
    <source>
        <dbReference type="ARBA" id="ARBA00023170"/>
    </source>
</evidence>
<dbReference type="AlphaFoldDB" id="A0A7C4JIW3"/>
<keyword evidence="5 8" id="KW-0342">GTP-binding</keyword>
<feature type="binding site" evidence="8">
    <location>
        <begin position="257"/>
        <end position="260"/>
    </location>
    <ligand>
        <name>GTP</name>
        <dbReference type="ChEBI" id="CHEBI:37565"/>
    </ligand>
</feature>
<dbReference type="SUPFAM" id="SSF52540">
    <property type="entry name" value="P-loop containing nucleoside triphosphate hydrolases"/>
    <property type="match status" value="1"/>
</dbReference>
<evidence type="ECO:0000256" key="3">
    <source>
        <dbReference type="ARBA" id="ARBA00022741"/>
    </source>
</evidence>
<accession>A0A7C4JIW3</accession>
<evidence type="ECO:0000256" key="6">
    <source>
        <dbReference type="ARBA" id="ARBA00023136"/>
    </source>
</evidence>
<keyword evidence="3 8" id="KW-0547">Nucleotide-binding</keyword>
<dbReference type="SMART" id="SM00382">
    <property type="entry name" value="AAA"/>
    <property type="match status" value="1"/>
</dbReference>
<dbReference type="PROSITE" id="PS00300">
    <property type="entry name" value="SRP54"/>
    <property type="match status" value="1"/>
</dbReference>
<dbReference type="Pfam" id="PF00448">
    <property type="entry name" value="SRP54"/>
    <property type="match status" value="1"/>
</dbReference>
<evidence type="ECO:0000313" key="10">
    <source>
        <dbReference type="EMBL" id="HGQ35770.1"/>
    </source>
</evidence>
<evidence type="ECO:0000259" key="9">
    <source>
        <dbReference type="PROSITE" id="PS00300"/>
    </source>
</evidence>
<dbReference type="GO" id="GO:0005886">
    <property type="term" value="C:plasma membrane"/>
    <property type="evidence" value="ECO:0007669"/>
    <property type="project" value="UniProtKB-SubCell"/>
</dbReference>
<dbReference type="GO" id="GO:0003924">
    <property type="term" value="F:GTPase activity"/>
    <property type="evidence" value="ECO:0007669"/>
    <property type="project" value="UniProtKB-UniRule"/>
</dbReference>
<sequence length="305" mass="33743">MLSKLRDVLKSFTQRVADVLKYRELGENEVNEFCDKLFLELVEADVAVDVAQTIVDMFKQKLRDIKIPRGKDPNDIVFGIAEEVISYLLSRGETRDLIDDIREILGKSSPVKIVFVGVNGVGKTTTIAKIAYKLIKNSLKPVIVAADTFRAGAQEQLKKHSANLGIPFIGGKYGADPAAVAYDGVNYARRHGYDVVLIDTAGRMHVDVDLMDELRKVVRVVNPHLKILIVDALTGNDAIDQAKLFDEAIGIDGVILTKIDADAKGGVALSVIVGINKPIYYLGVGQRYEDLDSYNRKTILERLFR</sequence>
<dbReference type="SMART" id="SM00962">
    <property type="entry name" value="SRP54"/>
    <property type="match status" value="1"/>
</dbReference>
<dbReference type="InterPro" id="IPR004390">
    <property type="entry name" value="SR_rcpt_FtsY"/>
</dbReference>
<evidence type="ECO:0000256" key="5">
    <source>
        <dbReference type="ARBA" id="ARBA00023134"/>
    </source>
</evidence>
<comment type="caution">
    <text evidence="11">The sequence shown here is derived from an EMBL/GenBank/DDBJ whole genome shotgun (WGS) entry which is preliminary data.</text>
</comment>
<evidence type="ECO:0000313" key="11">
    <source>
        <dbReference type="EMBL" id="HGQ64074.1"/>
    </source>
</evidence>
<keyword evidence="1 8" id="KW-1003">Cell membrane</keyword>
<dbReference type="InterPro" id="IPR003593">
    <property type="entry name" value="AAA+_ATPase"/>
</dbReference>
<proteinExistence type="inferred from homology"/>
<keyword evidence="6 8" id="KW-0472">Membrane</keyword>
<comment type="function">
    <text evidence="8">Involved in targeting and insertion of nascent membrane proteins into the cytoplasmic membrane. Acts as a receptor for the complex formed by the signal recognition particle (SRP) and the ribosome-nascent chain (RNC).</text>
</comment>
<comment type="subcellular location">
    <subcellularLocation>
        <location evidence="8">Cell membrane</location>
        <topology evidence="8">Peripheral membrane protein</topology>
        <orientation evidence="8">Cytoplasmic side</orientation>
    </subcellularLocation>
    <subcellularLocation>
        <location evidence="8">Cytoplasm</location>
    </subcellularLocation>
</comment>
<comment type="similarity">
    <text evidence="8">Belongs to the GTP-binding SRP family. FtsY subfamily.</text>
</comment>
<dbReference type="EMBL" id="DTCK01000021">
    <property type="protein sequence ID" value="HGQ35770.1"/>
    <property type="molecule type" value="Genomic_DNA"/>
</dbReference>
<dbReference type="SUPFAM" id="SSF47364">
    <property type="entry name" value="Domain of the SRP/SRP receptor G-proteins"/>
    <property type="match status" value="1"/>
</dbReference>
<comment type="subunit">
    <text evidence="8">Part of the signal recognition particle protein translocation system, which is composed of SRP and FtsY.</text>
</comment>
<dbReference type="PANTHER" id="PTHR43134:SF1">
    <property type="entry name" value="SIGNAL RECOGNITION PARTICLE RECEPTOR SUBUNIT ALPHA"/>
    <property type="match status" value="1"/>
</dbReference>
<dbReference type="GO" id="GO:0005047">
    <property type="term" value="F:signal recognition particle binding"/>
    <property type="evidence" value="ECO:0007669"/>
    <property type="project" value="TreeGrafter"/>
</dbReference>
<dbReference type="NCBIfam" id="TIGR00064">
    <property type="entry name" value="ftsY"/>
    <property type="match status" value="1"/>
</dbReference>
<dbReference type="EMBL" id="DTBD01000017">
    <property type="protein sequence ID" value="HGQ64074.1"/>
    <property type="molecule type" value="Genomic_DNA"/>
</dbReference>
<dbReference type="InterPro" id="IPR013822">
    <property type="entry name" value="Signal_recog_particl_SRP54_hlx"/>
</dbReference>
<dbReference type="InterPro" id="IPR027417">
    <property type="entry name" value="P-loop_NTPase"/>
</dbReference>
<dbReference type="HAMAP" id="MF_00920">
    <property type="entry name" value="FtsY"/>
    <property type="match status" value="1"/>
</dbReference>
<organism evidence="11">
    <name type="scientific">Ignisphaera aggregans</name>
    <dbReference type="NCBI Taxonomy" id="334771"/>
    <lineage>
        <taxon>Archaea</taxon>
        <taxon>Thermoproteota</taxon>
        <taxon>Thermoprotei</taxon>
        <taxon>Desulfurococcales</taxon>
        <taxon>Desulfurococcaceae</taxon>
        <taxon>Ignisphaera</taxon>
    </lineage>
</organism>
<keyword evidence="2 8" id="KW-0963">Cytoplasm</keyword>
<dbReference type="GO" id="GO:0006614">
    <property type="term" value="P:SRP-dependent cotranslational protein targeting to membrane"/>
    <property type="evidence" value="ECO:0007669"/>
    <property type="project" value="InterPro"/>
</dbReference>
<protein>
    <recommendedName>
        <fullName evidence="8">Signal recognition particle receptor FtsY</fullName>
        <shortName evidence="8">SRP receptor</shortName>
        <ecNumber evidence="8">3.6.5.4</ecNumber>
    </recommendedName>
</protein>
<name>A0A7C4JIW3_9CREN</name>
<dbReference type="Gene3D" id="1.20.120.140">
    <property type="entry name" value="Signal recognition particle SRP54, nucleotide-binding domain"/>
    <property type="match status" value="1"/>
</dbReference>
<dbReference type="GO" id="GO:0005737">
    <property type="term" value="C:cytoplasm"/>
    <property type="evidence" value="ECO:0007669"/>
    <property type="project" value="UniProtKB-SubCell"/>
</dbReference>
<keyword evidence="4 8" id="KW-0378">Hydrolase</keyword>
<dbReference type="PANTHER" id="PTHR43134">
    <property type="entry name" value="SIGNAL RECOGNITION PARTICLE RECEPTOR SUBUNIT ALPHA"/>
    <property type="match status" value="1"/>
</dbReference>
<dbReference type="SMART" id="SM00963">
    <property type="entry name" value="SRP54_N"/>
    <property type="match status" value="1"/>
</dbReference>
<feature type="binding site" evidence="8">
    <location>
        <begin position="117"/>
        <end position="124"/>
    </location>
    <ligand>
        <name>GTP</name>
        <dbReference type="ChEBI" id="CHEBI:37565"/>
    </ligand>
</feature>
<evidence type="ECO:0000256" key="8">
    <source>
        <dbReference type="HAMAP-Rule" id="MF_00920"/>
    </source>
</evidence>
<feature type="binding site" evidence="8">
    <location>
        <begin position="199"/>
        <end position="203"/>
    </location>
    <ligand>
        <name>GTP</name>
        <dbReference type="ChEBI" id="CHEBI:37565"/>
    </ligand>
</feature>
<dbReference type="FunFam" id="3.40.50.300:FF:000566">
    <property type="entry name" value="Signal recognition particle receptor subunit alpha"/>
    <property type="match status" value="1"/>
</dbReference>
<dbReference type="GO" id="GO:0005525">
    <property type="term" value="F:GTP binding"/>
    <property type="evidence" value="ECO:0007669"/>
    <property type="project" value="UniProtKB-UniRule"/>
</dbReference>
<dbReference type="EC" id="3.6.5.4" evidence="8"/>
<dbReference type="InterPro" id="IPR042101">
    <property type="entry name" value="SRP54_N_sf"/>
</dbReference>
<gene>
    <name evidence="8 11" type="primary">ftsY</name>
    <name evidence="11" type="ORF">ENU08_02370</name>
    <name evidence="10" type="ORF">ENU41_03720</name>
</gene>
<keyword evidence="7 8" id="KW-0675">Receptor</keyword>
<evidence type="ECO:0000256" key="2">
    <source>
        <dbReference type="ARBA" id="ARBA00022490"/>
    </source>
</evidence>
<evidence type="ECO:0000256" key="4">
    <source>
        <dbReference type="ARBA" id="ARBA00022801"/>
    </source>
</evidence>
<comment type="catalytic activity">
    <reaction evidence="8">
        <text>GTP + H2O = GDP + phosphate + H(+)</text>
        <dbReference type="Rhea" id="RHEA:19669"/>
        <dbReference type="ChEBI" id="CHEBI:15377"/>
        <dbReference type="ChEBI" id="CHEBI:15378"/>
        <dbReference type="ChEBI" id="CHEBI:37565"/>
        <dbReference type="ChEBI" id="CHEBI:43474"/>
        <dbReference type="ChEBI" id="CHEBI:58189"/>
        <dbReference type="EC" id="3.6.5.4"/>
    </reaction>
</comment>
<dbReference type="Pfam" id="PF02881">
    <property type="entry name" value="SRP54_N"/>
    <property type="match status" value="1"/>
</dbReference>
<evidence type="ECO:0000256" key="1">
    <source>
        <dbReference type="ARBA" id="ARBA00022475"/>
    </source>
</evidence>
<reference evidence="11" key="1">
    <citation type="journal article" date="2020" name="mSystems">
        <title>Genome- and Community-Level Interaction Insights into Carbon Utilization and Element Cycling Functions of Hydrothermarchaeota in Hydrothermal Sediment.</title>
        <authorList>
            <person name="Zhou Z."/>
            <person name="Liu Y."/>
            <person name="Xu W."/>
            <person name="Pan J."/>
            <person name="Luo Z.H."/>
            <person name="Li M."/>
        </authorList>
    </citation>
    <scope>NUCLEOTIDE SEQUENCE [LARGE SCALE GENOMIC DNA]</scope>
    <source>
        <strain evidence="11">SpSt-637</strain>
        <strain evidence="10">SpSt-667</strain>
    </source>
</reference>